<evidence type="ECO:0000256" key="10">
    <source>
        <dbReference type="ARBA" id="ARBA00023237"/>
    </source>
</evidence>
<feature type="domain" description="Trimeric autotransporter adhesin YadA-like stalk" evidence="13">
    <location>
        <begin position="928"/>
        <end position="971"/>
    </location>
</feature>
<feature type="domain" description="Trimeric autotransporter adhesin YadA-like head" evidence="12">
    <location>
        <begin position="1029"/>
        <end position="1055"/>
    </location>
</feature>
<evidence type="ECO:0000256" key="1">
    <source>
        <dbReference type="ARBA" id="ARBA00004241"/>
    </source>
</evidence>
<dbReference type="GO" id="GO:0009986">
    <property type="term" value="C:cell surface"/>
    <property type="evidence" value="ECO:0007669"/>
    <property type="project" value="UniProtKB-SubCell"/>
</dbReference>
<evidence type="ECO:0000259" key="11">
    <source>
        <dbReference type="Pfam" id="PF03895"/>
    </source>
</evidence>
<dbReference type="GO" id="GO:0015031">
    <property type="term" value="P:protein transport"/>
    <property type="evidence" value="ECO:0007669"/>
    <property type="project" value="UniProtKB-KW"/>
</dbReference>
<comment type="similarity">
    <text evidence="3">Belongs to the autotransporter-2 (AT-2) (TC 1.B.40) family.</text>
</comment>
<dbReference type="SUPFAM" id="SSF54523">
    <property type="entry name" value="Pili subunits"/>
    <property type="match status" value="1"/>
</dbReference>
<accession>Q2YPR0</accession>
<dbReference type="Proteomes" id="UP000002719">
    <property type="component" value="Chromosome I"/>
</dbReference>
<evidence type="ECO:0000256" key="5">
    <source>
        <dbReference type="ARBA" id="ARBA00022452"/>
    </source>
</evidence>
<evidence type="ECO:0000256" key="2">
    <source>
        <dbReference type="ARBA" id="ARBA00004442"/>
    </source>
</evidence>
<keyword evidence="6" id="KW-0812">Transmembrane</keyword>
<keyword evidence="10" id="KW-0998">Cell outer membrane</keyword>
<evidence type="ECO:0000313" key="15">
    <source>
        <dbReference type="Proteomes" id="UP000002719"/>
    </source>
</evidence>
<dbReference type="Gene3D" id="1.20.5.170">
    <property type="match status" value="1"/>
</dbReference>
<proteinExistence type="inferred from homology"/>
<evidence type="ECO:0000256" key="8">
    <source>
        <dbReference type="ARBA" id="ARBA00022927"/>
    </source>
</evidence>
<dbReference type="KEGG" id="bmf:BAB1_0069"/>
<dbReference type="InterPro" id="IPR008640">
    <property type="entry name" value="Adhesin_Head_dom"/>
</dbReference>
<feature type="domain" description="Trimeric autotransporter adhesin YadA-like stalk" evidence="13">
    <location>
        <begin position="703"/>
        <end position="744"/>
    </location>
</feature>
<comment type="subcellular location">
    <subcellularLocation>
        <location evidence="2">Cell outer membrane</location>
    </subcellularLocation>
    <subcellularLocation>
        <location evidence="1">Cell surface</location>
    </subcellularLocation>
</comment>
<dbReference type="InterPro" id="IPR011049">
    <property type="entry name" value="Serralysin-like_metalloprot_C"/>
</dbReference>
<evidence type="ECO:0000313" key="14">
    <source>
        <dbReference type="EMBL" id="CAJ10025.1"/>
    </source>
</evidence>
<feature type="domain" description="Trimeric autotransporter adhesin YadA-like stalk" evidence="13">
    <location>
        <begin position="364"/>
        <end position="405"/>
    </location>
</feature>
<dbReference type="Pfam" id="PF05658">
    <property type="entry name" value="YadA_head"/>
    <property type="match status" value="3"/>
</dbReference>
<feature type="domain" description="Trimeric autotransporter adhesin YadA-like stalk" evidence="13">
    <location>
        <begin position="1123"/>
        <end position="1159"/>
    </location>
</feature>
<evidence type="ECO:0000256" key="6">
    <source>
        <dbReference type="ARBA" id="ARBA00022692"/>
    </source>
</evidence>
<sequence length="1333" mass="136017">MPGLFSSTFLSGNFRNKIRDYISCFCLFMFGLSVNHAYAGPGIFINDGTDDGCIWTFDKEDYSPIGDYFGNTAPADKDSAGRNSPASVKYHIPSIQQLGGAATLKCLSKDRDTQTDRVLFYGNSKEQGSISLTLGGELFVNNGNLGLGGGTDTKAMRIGSMATLTGPSGLRSLAIGAGEIATVASGDDAIAIGTAAQAAHVGSIALGLQSTTELPSLVKDVTINGIKLSAFAGSNPASVLSIGNDTLKRSITNVGAGRVSKDSTDAVNGSQLYAVAEQATLGWNLTANGTDKSRVSPGDTVDLSNSDGNFVIGKHGTGVTFNLAPDLKVTSLVAGNTFLDTNGLVITGGPSMTVFGIDAAHLNIRHVADGAVTATSTDAVNGRQLFAVSEQAASGWRLTVNGMDKSRVAPGDMVDLSNSDGNLVLSKHGTGVTFNLAPDLKVTSLVAGNTFLDTNGLVITGGPSMTVSGIDAGHLNIRHVADGAVTATSTDAVNGRQLFAVSEQAASGWSLTVNGMDKSRVGPGDTVDLSNSDGNLVLSKHGTGVTFNLAPDLKVTSLVAGNTFLDTNGLVITGGPSMTVFGIDAAHLNIRHVADGAVTATSTDAVNGRQLFAVSEQAASGWSLTVNGMDKSRVAPGDMVDLSNSDGNLVLSKHGTGVTFNLAPDLKVTSLVAGNTFLDTNGLVITGGPSMTVFGIDAAHLNIRHVADGAVTATSTDAVNGRQLFAVSEQAASGWSLTVNGMDKSRVAPGDMVDLSNSDGNLVLSKHGTGVTFNLAPDLKVTSLVAGNTFLDTNGLVITGGPSMTVSGIDAGHLNIRHVADGAVTATSTDAVNGRQLFAVSEQAASGWSLTVNGMDKSRVGPGDTVDLSNSDGNLVLSKHGTGVTFNLAPDLKVTSLVAGNTFLDTNGLVITGGPSMTVSGIDAGQLKISHVADGAVTVTSTDAVNGSQLHRVAHTIAEHLGGDAHVNADGSVIGPQYTVQKKRYKTIYDAFGGVDENLSNINDILHDIESGGGIKYFHANSIGADSRALGTNSIAVGSDSVASGEGSISVGNGAQASAHGSVALGENAAAPDANSVALGAGSKTSEVVATKGTTINGQYYDFAGDAPSGTVSVGDKGAERTITNVAAGRISVESTDAVNGSQLNAVNQAIENLAAGVTENDKFSVKYDRHSDGTKKNSMTLQGWDSATPVVLANVADGVHKNDAVNVSQLKAGLSTTLGEAKAYTDQTALQTLDQANAYTDKKFGKLNEDIVATRIEARQAAAIGLAAASLRYDDRPGKISAAIGGGFWRGEGAVALGLGHTSEDQRMRSNLSAATSGGNWGMGAGFSYTFN</sequence>
<keyword evidence="8" id="KW-0653">Protein transport</keyword>
<dbReference type="Gene3D" id="6.20.50.100">
    <property type="match status" value="6"/>
</dbReference>
<feature type="domain" description="Trimeric autotransporter adhesin YadA-like head" evidence="12">
    <location>
        <begin position="184"/>
        <end position="209"/>
    </location>
</feature>
<dbReference type="HOGENOM" id="CLU_007476_0_0_5"/>
<feature type="domain" description="Trimeric autotransporter adhesin YadA-like stalk" evidence="13">
    <location>
        <begin position="251"/>
        <end position="292"/>
    </location>
</feature>
<dbReference type="Gene3D" id="6.10.250.2040">
    <property type="match status" value="1"/>
</dbReference>
<feature type="domain" description="Trimeric autotransporter adhesin YadA-like head" evidence="12">
    <location>
        <begin position="1057"/>
        <end position="1083"/>
    </location>
</feature>
<feature type="domain" description="Trimeric autotransporter adhesin YadA-like stalk" evidence="13">
    <location>
        <begin position="816"/>
        <end position="857"/>
    </location>
</feature>
<dbReference type="EMBL" id="AM040264">
    <property type="protein sequence ID" value="CAJ10025.1"/>
    <property type="molecule type" value="Genomic_DNA"/>
</dbReference>
<evidence type="ECO:0008006" key="16">
    <source>
        <dbReference type="Google" id="ProtNLM"/>
    </source>
</evidence>
<name>Q2YPR0_BRUA2</name>
<evidence type="ECO:0000256" key="7">
    <source>
        <dbReference type="ARBA" id="ARBA00022729"/>
    </source>
</evidence>
<keyword evidence="5" id="KW-1134">Transmembrane beta strand</keyword>
<keyword evidence="4" id="KW-0813">Transport</keyword>
<gene>
    <name evidence="14" type="ordered locus">BAB1_0069</name>
</gene>
<dbReference type="Pfam" id="PF03895">
    <property type="entry name" value="YadA_anchor"/>
    <property type="match status" value="1"/>
</dbReference>
<dbReference type="CDD" id="cd12820">
    <property type="entry name" value="LbR_YadA-like"/>
    <property type="match status" value="1"/>
</dbReference>
<feature type="domain" description="Trimeric autotransporter adhesin YadA-like stalk" evidence="13">
    <location>
        <begin position="1194"/>
        <end position="1229"/>
    </location>
</feature>
<keyword evidence="15" id="KW-1185">Reference proteome</keyword>
<feature type="domain" description="Trimeric autotransporter adhesin YadA-like C-terminal membrane anchor" evidence="11">
    <location>
        <begin position="1274"/>
        <end position="1332"/>
    </location>
</feature>
<dbReference type="GO" id="GO:0009279">
    <property type="term" value="C:cell outer membrane"/>
    <property type="evidence" value="ECO:0007669"/>
    <property type="project" value="UniProtKB-SubCell"/>
</dbReference>
<reference evidence="14 15" key="1">
    <citation type="journal article" date="2005" name="Infect. Immun.">
        <title>Whole-genome analyses of speciation events in pathogenic Brucellae.</title>
        <authorList>
            <consortium name="Microbial Genomics Group"/>
            <consortium name="Lawrence Livermore National Laboratory"/>
            <consortium name="and the Genome Analysis Group"/>
            <consortium name="Oak Ridge National Laboratory"/>
            <person name="Chain P."/>
            <person name="Comerci D.J."/>
            <person name="Tolmasky M.E."/>
            <person name="Larimer F.W."/>
            <person name="Malfatti S."/>
            <person name="Vergez L.M."/>
            <person name="Aguero F."/>
            <person name="Land M.L."/>
            <person name="Ugalde R.A."/>
            <person name="Garcia E."/>
        </authorList>
    </citation>
    <scope>NUCLEOTIDE SEQUENCE [LARGE SCALE GENOMIC DNA]</scope>
    <source>
        <strain evidence="14 15">2308</strain>
    </source>
</reference>
<dbReference type="Gene3D" id="1.20.5.2280">
    <property type="match status" value="1"/>
</dbReference>
<dbReference type="Gene3D" id="2.150.10.10">
    <property type="entry name" value="Serralysin-like metalloprotease, C-terminal"/>
    <property type="match status" value="2"/>
</dbReference>
<dbReference type="SUPFAM" id="SSF101967">
    <property type="entry name" value="Adhesin YadA, collagen-binding domain"/>
    <property type="match status" value="8"/>
</dbReference>
<dbReference type="InterPro" id="IPR005594">
    <property type="entry name" value="YadA_C"/>
</dbReference>
<protein>
    <recommendedName>
        <fullName evidence="16">Outer membrane protein</fullName>
    </recommendedName>
</protein>
<dbReference type="Gene3D" id="3.30.1300.30">
    <property type="entry name" value="GSPII I/J protein-like"/>
    <property type="match status" value="1"/>
</dbReference>
<feature type="domain" description="Trimeric autotransporter adhesin YadA-like stalk" evidence="13">
    <location>
        <begin position="477"/>
        <end position="518"/>
    </location>
</feature>
<keyword evidence="7" id="KW-0732">Signal</keyword>
<dbReference type="STRING" id="359391.BAB1_0069"/>
<dbReference type="InterPro" id="IPR045584">
    <property type="entry name" value="Pilin-like"/>
</dbReference>
<evidence type="ECO:0000256" key="9">
    <source>
        <dbReference type="ARBA" id="ARBA00023136"/>
    </source>
</evidence>
<dbReference type="InterPro" id="IPR008635">
    <property type="entry name" value="Coiled_stalk_dom"/>
</dbReference>
<evidence type="ECO:0000256" key="3">
    <source>
        <dbReference type="ARBA" id="ARBA00005848"/>
    </source>
</evidence>
<dbReference type="SMR" id="Q2YPR0"/>
<dbReference type="Gene3D" id="2.20.70.140">
    <property type="match status" value="6"/>
</dbReference>
<evidence type="ECO:0000256" key="4">
    <source>
        <dbReference type="ARBA" id="ARBA00022448"/>
    </source>
</evidence>
<evidence type="ECO:0000259" key="12">
    <source>
        <dbReference type="Pfam" id="PF05658"/>
    </source>
</evidence>
<organism evidence="14 15">
    <name type="scientific">Brucella abortus (strain 2308)</name>
    <dbReference type="NCBI Taxonomy" id="359391"/>
    <lineage>
        <taxon>Bacteria</taxon>
        <taxon>Pseudomonadati</taxon>
        <taxon>Pseudomonadota</taxon>
        <taxon>Alphaproteobacteria</taxon>
        <taxon>Hyphomicrobiales</taxon>
        <taxon>Brucellaceae</taxon>
        <taxon>Brucella/Ochrobactrum group</taxon>
        <taxon>Brucella</taxon>
    </lineage>
</organism>
<dbReference type="Pfam" id="PF05662">
    <property type="entry name" value="YadA_stalk"/>
    <property type="match status" value="9"/>
</dbReference>
<evidence type="ECO:0000259" key="13">
    <source>
        <dbReference type="Pfam" id="PF05662"/>
    </source>
</evidence>
<feature type="domain" description="Trimeric autotransporter adhesin YadA-like stalk" evidence="13">
    <location>
        <begin position="590"/>
        <end position="631"/>
    </location>
</feature>
<keyword evidence="9" id="KW-0472">Membrane</keyword>